<feature type="binding site" evidence="5">
    <location>
        <position position="362"/>
    </location>
    <ligand>
        <name>S-adenosyl-L-methionine</name>
        <dbReference type="ChEBI" id="CHEBI:59789"/>
    </ligand>
</feature>
<dbReference type="PANTHER" id="PTHR11061">
    <property type="entry name" value="RNA M5U METHYLTRANSFERASE"/>
    <property type="match status" value="1"/>
</dbReference>
<dbReference type="CDD" id="cd02440">
    <property type="entry name" value="AdoMet_MTases"/>
    <property type="match status" value="1"/>
</dbReference>
<sequence>MVNGGWGLAVRADGKTTLIRHGLPGETITVAVERERPQLDFAGIAALITAHPERIEPPCPYYGSCGGCDLQHASYPLQCAIKREILADLLARSPVAELRCRAADLPPVMEAPQPFGYRQRIRLQVDRNGAIGFHRRQSHRVIDVHRCLLARDRINQGLLELRANETFLRLAAAAETIELLVDPADDSRFASFHLRRPPRSSERSLAERLCHQHSGVQRVLLRCRGLPDRGPYAAAAGPTGRQLTMTVPTVPPLQLGWDVSGFSQVNEAQNHALIALVQSLARVSGVDRVLDLYCGMGNFSLPLATTAAEVVGLESQATAIRCARQNAERNGLHHLHFRHCDVAAGGAELARQQRRFDVVVCDPPRQGMPGLAPLLADLCRHRLVYVSCDPATLCRDLGDLLAEGFALQAIRPIDMFPQTHHLETVALLEKH</sequence>
<gene>
    <name evidence="7" type="primary">rlmD</name>
    <name evidence="7" type="ORF">DPPLL_22080</name>
</gene>
<dbReference type="Gene3D" id="2.40.50.140">
    <property type="entry name" value="Nucleic acid-binding proteins"/>
    <property type="match status" value="1"/>
</dbReference>
<accession>A0ABM7WA64</accession>
<feature type="binding site" evidence="5">
    <location>
        <position position="314"/>
    </location>
    <ligand>
        <name>S-adenosyl-L-methionine</name>
        <dbReference type="ChEBI" id="CHEBI:59789"/>
    </ligand>
</feature>
<dbReference type="InterPro" id="IPR030390">
    <property type="entry name" value="MeTrfase_TrmA_AS"/>
</dbReference>
<keyword evidence="2 5" id="KW-0489">Methyltransferase</keyword>
<feature type="binding site" evidence="5">
    <location>
        <position position="264"/>
    </location>
    <ligand>
        <name>S-adenosyl-L-methionine</name>
        <dbReference type="ChEBI" id="CHEBI:59789"/>
    </ligand>
</feature>
<dbReference type="Gene3D" id="3.40.50.150">
    <property type="entry name" value="Vaccinia Virus protein VP39"/>
    <property type="match status" value="1"/>
</dbReference>
<evidence type="ECO:0000313" key="7">
    <source>
        <dbReference type="EMBL" id="BDD87843.1"/>
    </source>
</evidence>
<reference evidence="7 8" key="1">
    <citation type="submission" date="2022-01" db="EMBL/GenBank/DDBJ databases">
        <title>Desulfofustis limnae sp. nov., a novel mesophilic sulfate-reducing bacterium isolated from marsh soil.</title>
        <authorList>
            <person name="Watanabe M."/>
            <person name="Takahashi A."/>
            <person name="Kojima H."/>
            <person name="Fukui M."/>
        </authorList>
    </citation>
    <scope>NUCLEOTIDE SEQUENCE [LARGE SCALE GENOMIC DNA]</scope>
    <source>
        <strain evidence="7 8">PPLL</strain>
    </source>
</reference>
<evidence type="ECO:0000256" key="5">
    <source>
        <dbReference type="PROSITE-ProRule" id="PRU01024"/>
    </source>
</evidence>
<dbReference type="EMBL" id="AP025516">
    <property type="protein sequence ID" value="BDD87843.1"/>
    <property type="molecule type" value="Genomic_DNA"/>
</dbReference>
<dbReference type="PANTHER" id="PTHR11061:SF49">
    <property type="entry name" value="23S RRNA (URACIL(1939)-C(5))-METHYLTRANSFERASE RLMD"/>
    <property type="match status" value="1"/>
</dbReference>
<evidence type="ECO:0000256" key="3">
    <source>
        <dbReference type="ARBA" id="ARBA00022679"/>
    </source>
</evidence>
<dbReference type="PROSITE" id="PS01230">
    <property type="entry name" value="TRMA_1"/>
    <property type="match status" value="1"/>
</dbReference>
<keyword evidence="4 5" id="KW-0949">S-adenosyl-L-methionine</keyword>
<evidence type="ECO:0000256" key="1">
    <source>
        <dbReference type="ARBA" id="ARBA00022485"/>
    </source>
</evidence>
<organism evidence="7 8">
    <name type="scientific">Desulfofustis limnaeus</name>
    <dbReference type="NCBI Taxonomy" id="2740163"/>
    <lineage>
        <taxon>Bacteria</taxon>
        <taxon>Pseudomonadati</taxon>
        <taxon>Thermodesulfobacteriota</taxon>
        <taxon>Desulfobulbia</taxon>
        <taxon>Desulfobulbales</taxon>
        <taxon>Desulfocapsaceae</taxon>
        <taxon>Desulfofustis</taxon>
    </lineage>
</organism>
<evidence type="ECO:0000256" key="2">
    <source>
        <dbReference type="ARBA" id="ARBA00022603"/>
    </source>
</evidence>
<keyword evidence="1" id="KW-0479">Metal-binding</keyword>
<dbReference type="InterPro" id="IPR012340">
    <property type="entry name" value="NA-bd_OB-fold"/>
</dbReference>
<dbReference type="SUPFAM" id="SSF53335">
    <property type="entry name" value="S-adenosyl-L-methionine-dependent methyltransferases"/>
    <property type="match status" value="1"/>
</dbReference>
<dbReference type="Gene3D" id="2.40.50.1070">
    <property type="match status" value="1"/>
</dbReference>
<keyword evidence="1" id="KW-0408">Iron</keyword>
<keyword evidence="8" id="KW-1185">Reference proteome</keyword>
<proteinExistence type="inferred from homology"/>
<comment type="similarity">
    <text evidence="5">Belongs to the class I-like SAM-binding methyltransferase superfamily. RNA M5U methyltransferase family.</text>
</comment>
<dbReference type="RefSeq" id="WP_284151255.1">
    <property type="nucleotide sequence ID" value="NZ_AP025516.1"/>
</dbReference>
<name>A0ABM7WA64_9BACT</name>
<evidence type="ECO:0000256" key="4">
    <source>
        <dbReference type="ARBA" id="ARBA00022691"/>
    </source>
</evidence>
<dbReference type="InterPro" id="IPR030391">
    <property type="entry name" value="MeTrfase_TrmA_CS"/>
</dbReference>
<evidence type="ECO:0000313" key="8">
    <source>
        <dbReference type="Proteomes" id="UP000830055"/>
    </source>
</evidence>
<keyword evidence="3 5" id="KW-0808">Transferase</keyword>
<feature type="active site" evidence="6">
    <location>
        <position position="388"/>
    </location>
</feature>
<evidence type="ECO:0000256" key="6">
    <source>
        <dbReference type="PROSITE-ProRule" id="PRU10015"/>
    </source>
</evidence>
<dbReference type="Pfam" id="PF05958">
    <property type="entry name" value="tRNA_U5-meth_tr"/>
    <property type="match status" value="1"/>
</dbReference>
<dbReference type="PROSITE" id="PS01231">
    <property type="entry name" value="TRMA_2"/>
    <property type="match status" value="1"/>
</dbReference>
<keyword evidence="1" id="KW-0411">Iron-sulfur</keyword>
<feature type="active site" description="Nucleophile" evidence="5">
    <location>
        <position position="388"/>
    </location>
</feature>
<dbReference type="PROSITE" id="PS51687">
    <property type="entry name" value="SAM_MT_RNA_M5U"/>
    <property type="match status" value="1"/>
</dbReference>
<protein>
    <submittedName>
        <fullName evidence="7">23S rRNA (Uracil(1939)-C(5))-methyltransferase RlmD</fullName>
    </submittedName>
</protein>
<dbReference type="InterPro" id="IPR010280">
    <property type="entry name" value="U5_MeTrfase_fam"/>
</dbReference>
<dbReference type="InterPro" id="IPR029063">
    <property type="entry name" value="SAM-dependent_MTases_sf"/>
</dbReference>
<keyword evidence="1" id="KW-0004">4Fe-4S</keyword>
<feature type="binding site" evidence="5">
    <location>
        <position position="293"/>
    </location>
    <ligand>
        <name>S-adenosyl-L-methionine</name>
        <dbReference type="ChEBI" id="CHEBI:59789"/>
    </ligand>
</feature>
<dbReference type="Proteomes" id="UP000830055">
    <property type="component" value="Chromosome"/>
</dbReference>